<dbReference type="EMBL" id="CM020619">
    <property type="protein sequence ID" value="KAK1866809.1"/>
    <property type="molecule type" value="Genomic_DNA"/>
</dbReference>
<proteinExistence type="predicted"/>
<accession>A0ACC3C942</accession>
<evidence type="ECO:0000313" key="2">
    <source>
        <dbReference type="Proteomes" id="UP000798662"/>
    </source>
</evidence>
<name>A0ACC3C942_PYRYE</name>
<keyword evidence="2" id="KW-1185">Reference proteome</keyword>
<evidence type="ECO:0000313" key="1">
    <source>
        <dbReference type="EMBL" id="KAK1866809.1"/>
    </source>
</evidence>
<comment type="caution">
    <text evidence="1">The sequence shown here is derived from an EMBL/GenBank/DDBJ whole genome shotgun (WGS) entry which is preliminary data.</text>
</comment>
<gene>
    <name evidence="1" type="ORF">I4F81_009321</name>
</gene>
<reference evidence="1" key="1">
    <citation type="submission" date="2019-11" db="EMBL/GenBank/DDBJ databases">
        <title>Nori genome reveals adaptations in red seaweeds to the harsh intertidal environment.</title>
        <authorList>
            <person name="Wang D."/>
            <person name="Mao Y."/>
        </authorList>
    </citation>
    <scope>NUCLEOTIDE SEQUENCE</scope>
    <source>
        <tissue evidence="1">Gametophyte</tissue>
    </source>
</reference>
<organism evidence="1 2">
    <name type="scientific">Pyropia yezoensis</name>
    <name type="common">Susabi-nori</name>
    <name type="synonym">Porphyra yezoensis</name>
    <dbReference type="NCBI Taxonomy" id="2788"/>
    <lineage>
        <taxon>Eukaryota</taxon>
        <taxon>Rhodophyta</taxon>
        <taxon>Bangiophyceae</taxon>
        <taxon>Bangiales</taxon>
        <taxon>Bangiaceae</taxon>
        <taxon>Pyropia</taxon>
    </lineage>
</organism>
<sequence length="74" mass="8108">MPLLALHDDREGEAAAVRRRDGHNREELGVRGDPGDDDLGPLGARRRQVTCLARAPQQLFHVDSTLVAVEQALV</sequence>
<dbReference type="Proteomes" id="UP000798662">
    <property type="component" value="Chromosome 2"/>
</dbReference>
<protein>
    <submittedName>
        <fullName evidence="1">Uncharacterized protein</fullName>
    </submittedName>
</protein>